<organism evidence="3 4">
    <name type="scientific">Stephania japonica</name>
    <dbReference type="NCBI Taxonomy" id="461633"/>
    <lineage>
        <taxon>Eukaryota</taxon>
        <taxon>Viridiplantae</taxon>
        <taxon>Streptophyta</taxon>
        <taxon>Embryophyta</taxon>
        <taxon>Tracheophyta</taxon>
        <taxon>Spermatophyta</taxon>
        <taxon>Magnoliopsida</taxon>
        <taxon>Ranunculales</taxon>
        <taxon>Menispermaceae</taxon>
        <taxon>Menispermoideae</taxon>
        <taxon>Cissampelideae</taxon>
        <taxon>Stephania</taxon>
    </lineage>
</organism>
<dbReference type="Proteomes" id="UP001417504">
    <property type="component" value="Unassembled WGS sequence"/>
</dbReference>
<sequence length="137" mass="15095">MGRNVVVIGRSNIVGLPTCSSFLGYCIPAIVKKHGYLTCEAGMKILFGTTKALTYLHEAIEPKMVHRGFGNTRSQISASFASDGKHIVFASEDSNVYVWNYNNQDGSAPSHVKSTRCREHFFSNLKHCICCYSVVGD</sequence>
<protein>
    <submittedName>
        <fullName evidence="3">Uncharacterized protein</fullName>
    </submittedName>
</protein>
<dbReference type="Gene3D" id="2.130.10.10">
    <property type="entry name" value="YVTN repeat-like/Quinoprotein amine dehydrogenase"/>
    <property type="match status" value="1"/>
</dbReference>
<dbReference type="InterPro" id="IPR040324">
    <property type="entry name" value="WDR44/Dgr2"/>
</dbReference>
<comment type="caution">
    <text evidence="3">The sequence shown here is derived from an EMBL/GenBank/DDBJ whole genome shotgun (WGS) entry which is preliminary data.</text>
</comment>
<evidence type="ECO:0000256" key="2">
    <source>
        <dbReference type="ARBA" id="ARBA00022737"/>
    </source>
</evidence>
<gene>
    <name evidence="3" type="ORF">Sjap_021507</name>
</gene>
<accession>A0AAP0EM38</accession>
<evidence type="ECO:0000256" key="1">
    <source>
        <dbReference type="ARBA" id="ARBA00022574"/>
    </source>
</evidence>
<keyword evidence="2" id="KW-0677">Repeat</keyword>
<dbReference type="PANTHER" id="PTHR14221">
    <property type="entry name" value="WD REPEAT DOMAIN 44"/>
    <property type="match status" value="1"/>
</dbReference>
<dbReference type="EMBL" id="JBBNAE010000009">
    <property type="protein sequence ID" value="KAK9096010.1"/>
    <property type="molecule type" value="Genomic_DNA"/>
</dbReference>
<dbReference type="SUPFAM" id="SSF50978">
    <property type="entry name" value="WD40 repeat-like"/>
    <property type="match status" value="1"/>
</dbReference>
<proteinExistence type="predicted"/>
<evidence type="ECO:0000313" key="4">
    <source>
        <dbReference type="Proteomes" id="UP001417504"/>
    </source>
</evidence>
<keyword evidence="1" id="KW-0853">WD repeat</keyword>
<dbReference type="InterPro" id="IPR036322">
    <property type="entry name" value="WD40_repeat_dom_sf"/>
</dbReference>
<dbReference type="AlphaFoldDB" id="A0AAP0EM38"/>
<evidence type="ECO:0000313" key="3">
    <source>
        <dbReference type="EMBL" id="KAK9096010.1"/>
    </source>
</evidence>
<keyword evidence="4" id="KW-1185">Reference proteome</keyword>
<reference evidence="3 4" key="1">
    <citation type="submission" date="2024-01" db="EMBL/GenBank/DDBJ databases">
        <title>Genome assemblies of Stephania.</title>
        <authorList>
            <person name="Yang L."/>
        </authorList>
    </citation>
    <scope>NUCLEOTIDE SEQUENCE [LARGE SCALE GENOMIC DNA]</scope>
    <source>
        <strain evidence="3">QJT</strain>
        <tissue evidence="3">Leaf</tissue>
    </source>
</reference>
<name>A0AAP0EM38_9MAGN</name>
<dbReference type="PANTHER" id="PTHR14221:SF0">
    <property type="entry name" value="WD REPEAT-CONTAINING PROTEIN 44"/>
    <property type="match status" value="1"/>
</dbReference>
<dbReference type="InterPro" id="IPR015943">
    <property type="entry name" value="WD40/YVTN_repeat-like_dom_sf"/>
</dbReference>